<dbReference type="Proteomes" id="UP000249061">
    <property type="component" value="Unassembled WGS sequence"/>
</dbReference>
<dbReference type="GO" id="GO:0016787">
    <property type="term" value="F:hydrolase activity"/>
    <property type="evidence" value="ECO:0007669"/>
    <property type="project" value="UniProtKB-KW"/>
</dbReference>
<gene>
    <name evidence="1" type="ORF">DI536_04345</name>
</gene>
<dbReference type="AlphaFoldDB" id="A0A2W5TPR4"/>
<protein>
    <submittedName>
        <fullName evidence="1">Phosphohydrolase</fullName>
    </submittedName>
</protein>
<reference evidence="1 2" key="1">
    <citation type="submission" date="2017-08" db="EMBL/GenBank/DDBJ databases">
        <title>Infants hospitalized years apart are colonized by the same room-sourced microbial strains.</title>
        <authorList>
            <person name="Brooks B."/>
            <person name="Olm M.R."/>
            <person name="Firek B.A."/>
            <person name="Baker R."/>
            <person name="Thomas B.C."/>
            <person name="Morowitz M.J."/>
            <person name="Banfield J.F."/>
        </authorList>
    </citation>
    <scope>NUCLEOTIDE SEQUENCE [LARGE SCALE GENOMIC DNA]</scope>
    <source>
        <strain evidence="1">S2_003_000_R2_14</strain>
    </source>
</reference>
<evidence type="ECO:0000313" key="2">
    <source>
        <dbReference type="Proteomes" id="UP000249061"/>
    </source>
</evidence>
<dbReference type="SUPFAM" id="SSF109604">
    <property type="entry name" value="HD-domain/PDEase-like"/>
    <property type="match status" value="1"/>
</dbReference>
<dbReference type="Gene3D" id="1.10.3210.10">
    <property type="entry name" value="Hypothetical protein af1432"/>
    <property type="match status" value="1"/>
</dbReference>
<comment type="caution">
    <text evidence="1">The sequence shown here is derived from an EMBL/GenBank/DDBJ whole genome shotgun (WGS) entry which is preliminary data.</text>
</comment>
<dbReference type="EMBL" id="QFQP01000002">
    <property type="protein sequence ID" value="PZR17550.1"/>
    <property type="molecule type" value="Genomic_DNA"/>
</dbReference>
<sequence length="188" mass="20573">MVPWIQTHSGRAVDPINTHPGSLAIEDIAHALSLVNRYTGHTSKPYSVGRHSMTVARLVKMRGGSQNAQLLALLHDATEAYLSDIASPVKQHAIFDGYRAAEAKLADVIWQRFGTGAVGERALQLVKQADADMLLAERKNVLPAGAWKLTEVVPRDACEAFVWGCQFKAHEVVRAVFLMMFDALGGNR</sequence>
<keyword evidence="1" id="KW-0378">Hydrolase</keyword>
<accession>A0A2W5TPR4</accession>
<organism evidence="1 2">
    <name type="scientific">Archangium gephyra</name>
    <dbReference type="NCBI Taxonomy" id="48"/>
    <lineage>
        <taxon>Bacteria</taxon>
        <taxon>Pseudomonadati</taxon>
        <taxon>Myxococcota</taxon>
        <taxon>Myxococcia</taxon>
        <taxon>Myxococcales</taxon>
        <taxon>Cystobacterineae</taxon>
        <taxon>Archangiaceae</taxon>
        <taxon>Archangium</taxon>
    </lineage>
</organism>
<name>A0A2W5TPR4_9BACT</name>
<proteinExistence type="predicted"/>
<evidence type="ECO:0000313" key="1">
    <source>
        <dbReference type="EMBL" id="PZR17550.1"/>
    </source>
</evidence>